<dbReference type="InterPro" id="IPR051446">
    <property type="entry name" value="HTH_trans_reg/aminotransferase"/>
</dbReference>
<dbReference type="InterPro" id="IPR015421">
    <property type="entry name" value="PyrdxlP-dep_Trfase_major"/>
</dbReference>
<evidence type="ECO:0000256" key="4">
    <source>
        <dbReference type="ARBA" id="ARBA00023125"/>
    </source>
</evidence>
<dbReference type="InterPro" id="IPR000524">
    <property type="entry name" value="Tscrpt_reg_HTH_GntR"/>
</dbReference>
<dbReference type="InterPro" id="IPR036388">
    <property type="entry name" value="WH-like_DNA-bd_sf"/>
</dbReference>
<comment type="caution">
    <text evidence="7">The sequence shown here is derived from an EMBL/GenBank/DDBJ whole genome shotgun (WGS) entry which is preliminary data.</text>
</comment>
<keyword evidence="8" id="KW-1185">Reference proteome</keyword>
<dbReference type="CDD" id="cd07377">
    <property type="entry name" value="WHTH_GntR"/>
    <property type="match status" value="1"/>
</dbReference>
<dbReference type="PRINTS" id="PR00035">
    <property type="entry name" value="HTHGNTR"/>
</dbReference>
<evidence type="ECO:0000256" key="3">
    <source>
        <dbReference type="ARBA" id="ARBA00023015"/>
    </source>
</evidence>
<dbReference type="InterPro" id="IPR015424">
    <property type="entry name" value="PyrdxlP-dep_Trfase"/>
</dbReference>
<dbReference type="Pfam" id="PF00155">
    <property type="entry name" value="Aminotran_1_2"/>
    <property type="match status" value="1"/>
</dbReference>
<keyword evidence="4" id="KW-0238">DNA-binding</keyword>
<dbReference type="Gene3D" id="3.40.640.10">
    <property type="entry name" value="Type I PLP-dependent aspartate aminotransferase-like (Major domain)"/>
    <property type="match status" value="1"/>
</dbReference>
<keyword evidence="3" id="KW-0805">Transcription regulation</keyword>
<dbReference type="SUPFAM" id="SSF53383">
    <property type="entry name" value="PLP-dependent transferases"/>
    <property type="match status" value="1"/>
</dbReference>
<organism evidence="7 8">
    <name type="scientific">Fodinicurvata halophila</name>
    <dbReference type="NCBI Taxonomy" id="1419723"/>
    <lineage>
        <taxon>Bacteria</taxon>
        <taxon>Pseudomonadati</taxon>
        <taxon>Pseudomonadota</taxon>
        <taxon>Alphaproteobacteria</taxon>
        <taxon>Rhodospirillales</taxon>
        <taxon>Rhodovibrionaceae</taxon>
        <taxon>Fodinicurvata</taxon>
    </lineage>
</organism>
<evidence type="ECO:0000256" key="1">
    <source>
        <dbReference type="ARBA" id="ARBA00005384"/>
    </source>
</evidence>
<dbReference type="EMBL" id="JBHSCW010000001">
    <property type="protein sequence ID" value="MFC4350664.1"/>
    <property type="molecule type" value="Genomic_DNA"/>
</dbReference>
<keyword evidence="7" id="KW-0032">Aminotransferase</keyword>
<dbReference type="Gene3D" id="1.10.10.10">
    <property type="entry name" value="Winged helix-like DNA-binding domain superfamily/Winged helix DNA-binding domain"/>
    <property type="match status" value="1"/>
</dbReference>
<feature type="domain" description="HTH gntR-type" evidence="6">
    <location>
        <begin position="22"/>
        <end position="90"/>
    </location>
</feature>
<evidence type="ECO:0000259" key="6">
    <source>
        <dbReference type="PROSITE" id="PS50949"/>
    </source>
</evidence>
<protein>
    <submittedName>
        <fullName evidence="7">PLP-dependent aminotransferase family protein</fullName>
    </submittedName>
</protein>
<accession>A0ABV8UHZ0</accession>
<evidence type="ECO:0000313" key="8">
    <source>
        <dbReference type="Proteomes" id="UP001595799"/>
    </source>
</evidence>
<evidence type="ECO:0000313" key="7">
    <source>
        <dbReference type="EMBL" id="MFC4350664.1"/>
    </source>
</evidence>
<name>A0ABV8UHZ0_9PROT</name>
<dbReference type="PROSITE" id="PS50949">
    <property type="entry name" value="HTH_GNTR"/>
    <property type="match status" value="1"/>
</dbReference>
<evidence type="ECO:0000256" key="2">
    <source>
        <dbReference type="ARBA" id="ARBA00022898"/>
    </source>
</evidence>
<evidence type="ECO:0000256" key="5">
    <source>
        <dbReference type="ARBA" id="ARBA00023163"/>
    </source>
</evidence>
<gene>
    <name evidence="7" type="ORF">ACFOW6_03805</name>
</gene>
<dbReference type="Pfam" id="PF00392">
    <property type="entry name" value="GntR"/>
    <property type="match status" value="1"/>
</dbReference>
<dbReference type="PANTHER" id="PTHR46577:SF1">
    <property type="entry name" value="HTH-TYPE TRANSCRIPTIONAL REGULATORY PROTEIN GABR"/>
    <property type="match status" value="1"/>
</dbReference>
<dbReference type="CDD" id="cd00609">
    <property type="entry name" value="AAT_like"/>
    <property type="match status" value="1"/>
</dbReference>
<dbReference type="Proteomes" id="UP001595799">
    <property type="component" value="Unassembled WGS sequence"/>
</dbReference>
<dbReference type="PANTHER" id="PTHR46577">
    <property type="entry name" value="HTH-TYPE TRANSCRIPTIONAL REGULATORY PROTEIN GABR"/>
    <property type="match status" value="1"/>
</dbReference>
<keyword evidence="2" id="KW-0663">Pyridoxal phosphate</keyword>
<dbReference type="SMART" id="SM00345">
    <property type="entry name" value="HTH_GNTR"/>
    <property type="match status" value="1"/>
</dbReference>
<reference evidence="8" key="1">
    <citation type="journal article" date="2019" name="Int. J. Syst. Evol. Microbiol.">
        <title>The Global Catalogue of Microorganisms (GCM) 10K type strain sequencing project: providing services to taxonomists for standard genome sequencing and annotation.</title>
        <authorList>
            <consortium name="The Broad Institute Genomics Platform"/>
            <consortium name="The Broad Institute Genome Sequencing Center for Infectious Disease"/>
            <person name="Wu L."/>
            <person name="Ma J."/>
        </authorList>
    </citation>
    <scope>NUCLEOTIDE SEQUENCE [LARGE SCALE GENOMIC DNA]</scope>
    <source>
        <strain evidence="8">CECT 8472</strain>
    </source>
</reference>
<dbReference type="SUPFAM" id="SSF46785">
    <property type="entry name" value="Winged helix' DNA-binding domain"/>
    <property type="match status" value="1"/>
</dbReference>
<comment type="similarity">
    <text evidence="1">In the C-terminal section; belongs to the class-I pyridoxal-phosphate-dependent aminotransferase family.</text>
</comment>
<dbReference type="InterPro" id="IPR004839">
    <property type="entry name" value="Aminotransferase_I/II_large"/>
</dbReference>
<keyword evidence="5" id="KW-0804">Transcription</keyword>
<dbReference type="InterPro" id="IPR036390">
    <property type="entry name" value="WH_DNA-bd_sf"/>
</dbReference>
<dbReference type="GO" id="GO:0008483">
    <property type="term" value="F:transaminase activity"/>
    <property type="evidence" value="ECO:0007669"/>
    <property type="project" value="UniProtKB-KW"/>
</dbReference>
<dbReference type="RefSeq" id="WP_382420993.1">
    <property type="nucleotide sequence ID" value="NZ_JBHSCW010000001.1"/>
</dbReference>
<keyword evidence="7" id="KW-0808">Transferase</keyword>
<proteinExistence type="inferred from homology"/>
<sequence length="518" mass="56042">MSRKASRASLISLPLERSPGAPPLHQQLYSQLRQAVLDGRLAADTRLPSSRLLAEETGCSRNTVLSAYEQLTAEGYIVGRVGAGSYVSRVLPEDLQPHGSRGHAPAAALQDTGVETAAELGARAQAILARTGQQRSTGLSAFAPFSVGAPDGRYFPFDVWGRLAGRFWRAPDPLLLKQGDPAGLPELRQAIADYLGAVRSLTVSPEQIFITSGSQQALTWVCRLLLDPGDRVWIEDPGYSGFRAPLMAAGAEPCPVSVDRDGFAVEEALAGPQARLAVVAPARQFPTGAILSLARRLELLRWARATGGWIVEDDYDSEYRYAGRPLAPMQSLSEGAERVLYIGSFSKVLFSGIRMGYLVVPPALAEPLRRLRHAIEDHPPLAMQPVLAAFMKEGHFAAHVRRMRLIYAKRQACLRALCAEHLPEDVRLEGLEAGLHLLARLPERDTRDGGDRAVAERARTGGLMVQALSAYCLDPARRARQQGLLLGFAATARSEMPWAVRTLAGALGDSRSESRAAG</sequence>